<evidence type="ECO:0000313" key="3">
    <source>
        <dbReference type="Proteomes" id="UP000009168"/>
    </source>
</evidence>
<accession>I7MCX9</accession>
<keyword evidence="1" id="KW-0472">Membrane</keyword>
<gene>
    <name evidence="2" type="ORF">TTHERM_00530810</name>
</gene>
<dbReference type="RefSeq" id="XP_001032786.2">
    <property type="nucleotide sequence ID" value="XM_001032786.3"/>
</dbReference>
<keyword evidence="1" id="KW-1133">Transmembrane helix</keyword>
<keyword evidence="1 2" id="KW-0812">Transmembrane</keyword>
<dbReference type="EMBL" id="GG662522">
    <property type="protein sequence ID" value="EAR85123.2"/>
    <property type="molecule type" value="Genomic_DNA"/>
</dbReference>
<proteinExistence type="predicted"/>
<keyword evidence="3" id="KW-1185">Reference proteome</keyword>
<evidence type="ECO:0000256" key="1">
    <source>
        <dbReference type="SAM" id="Phobius"/>
    </source>
</evidence>
<dbReference type="KEGG" id="tet:TTHERM_00530810"/>
<feature type="transmembrane region" description="Helical" evidence="1">
    <location>
        <begin position="66"/>
        <end position="83"/>
    </location>
</feature>
<evidence type="ECO:0000313" key="2">
    <source>
        <dbReference type="EMBL" id="EAR85123.2"/>
    </source>
</evidence>
<dbReference type="Proteomes" id="UP000009168">
    <property type="component" value="Unassembled WGS sequence"/>
</dbReference>
<dbReference type="GeneID" id="7835395"/>
<name>I7MCX9_TETTS</name>
<sequence length="205" mass="24168">MDLTTWFWTYDRRWFFDLKVPFLDKIWILPIAVDLSLGVLTVYTLFFQNQSCLTQFGYVNWLEVQLSLQILSVILIGFLIFRIRGIDRQHGQLFDHISKPKASNPKNYKYWIRTKGLLSVLGFGVLTLAFIKFVWVWVGYILYTQHSFDHCDNEFKRTFLSNFIVPLVCLIPIGLTIVMFLLIKIINAIGSWLMPSTFVWISKRI</sequence>
<feature type="transmembrane region" description="Helical" evidence="1">
    <location>
        <begin position="163"/>
        <end position="183"/>
    </location>
</feature>
<organism evidence="2 3">
    <name type="scientific">Tetrahymena thermophila (strain SB210)</name>
    <dbReference type="NCBI Taxonomy" id="312017"/>
    <lineage>
        <taxon>Eukaryota</taxon>
        <taxon>Sar</taxon>
        <taxon>Alveolata</taxon>
        <taxon>Ciliophora</taxon>
        <taxon>Intramacronucleata</taxon>
        <taxon>Oligohymenophorea</taxon>
        <taxon>Hymenostomatida</taxon>
        <taxon>Tetrahymenina</taxon>
        <taxon>Tetrahymenidae</taxon>
        <taxon>Tetrahymena</taxon>
    </lineage>
</organism>
<reference evidence="3" key="1">
    <citation type="journal article" date="2006" name="PLoS Biol.">
        <title>Macronuclear genome sequence of the ciliate Tetrahymena thermophila, a model eukaryote.</title>
        <authorList>
            <person name="Eisen J.A."/>
            <person name="Coyne R.S."/>
            <person name="Wu M."/>
            <person name="Wu D."/>
            <person name="Thiagarajan M."/>
            <person name="Wortman J.R."/>
            <person name="Badger J.H."/>
            <person name="Ren Q."/>
            <person name="Amedeo P."/>
            <person name="Jones K.M."/>
            <person name="Tallon L.J."/>
            <person name="Delcher A.L."/>
            <person name="Salzberg S.L."/>
            <person name="Silva J.C."/>
            <person name="Haas B.J."/>
            <person name="Majoros W.H."/>
            <person name="Farzad M."/>
            <person name="Carlton J.M."/>
            <person name="Smith R.K. Jr."/>
            <person name="Garg J."/>
            <person name="Pearlman R.E."/>
            <person name="Karrer K.M."/>
            <person name="Sun L."/>
            <person name="Manning G."/>
            <person name="Elde N.C."/>
            <person name="Turkewitz A.P."/>
            <person name="Asai D.J."/>
            <person name="Wilkes D.E."/>
            <person name="Wang Y."/>
            <person name="Cai H."/>
            <person name="Collins K."/>
            <person name="Stewart B.A."/>
            <person name="Lee S.R."/>
            <person name="Wilamowska K."/>
            <person name="Weinberg Z."/>
            <person name="Ruzzo W.L."/>
            <person name="Wloga D."/>
            <person name="Gaertig J."/>
            <person name="Frankel J."/>
            <person name="Tsao C.-C."/>
            <person name="Gorovsky M.A."/>
            <person name="Keeling P.J."/>
            <person name="Waller R.F."/>
            <person name="Patron N.J."/>
            <person name="Cherry J.M."/>
            <person name="Stover N.A."/>
            <person name="Krieger C.J."/>
            <person name="del Toro C."/>
            <person name="Ryder H.F."/>
            <person name="Williamson S.C."/>
            <person name="Barbeau R.A."/>
            <person name="Hamilton E.P."/>
            <person name="Orias E."/>
        </authorList>
    </citation>
    <scope>NUCLEOTIDE SEQUENCE [LARGE SCALE GENOMIC DNA]</scope>
    <source>
        <strain evidence="3">SB210</strain>
    </source>
</reference>
<dbReference type="InParanoid" id="I7MCX9"/>
<protein>
    <submittedName>
        <fullName evidence="2">Transmembrane protein, putative</fullName>
    </submittedName>
</protein>
<dbReference type="AlphaFoldDB" id="I7MCX9"/>
<dbReference type="HOGENOM" id="CLU_1339890_0_0_1"/>
<feature type="transmembrane region" description="Helical" evidence="1">
    <location>
        <begin position="26"/>
        <end position="46"/>
    </location>
</feature>
<feature type="transmembrane region" description="Helical" evidence="1">
    <location>
        <begin position="116"/>
        <end position="143"/>
    </location>
</feature>